<feature type="domain" description="Methyltransferase type 11" evidence="4">
    <location>
        <begin position="41"/>
        <end position="131"/>
    </location>
</feature>
<sequence length="253" mass="28834">MKQGDFSEVAKFYHNRPAYNYELIKNILKCANFKDDFCIAEVGAGTGKLTAILKELAPKAKIVAVEPNDEMRDIGQKTVENVTWIKGSGEDTKLQNDRADILFMASSFHWTDPTLSLPEFKRVLKKDGYFCALWNPREIEKGTVFDEIECEIKNILPNLNRVSSGTQNSKNWIEVIQSTKDFKDCMYMAMPYIENMSKERYIGAWQSVNDIQAQAGGGSKWNEILKMIEDKISGLDELKVKYTIKAYLAKSTK</sequence>
<comment type="caution">
    <text evidence="5">The sequence shown here is derived from an EMBL/GenBank/DDBJ whole genome shotgun (WGS) entry which is preliminary data.</text>
</comment>
<dbReference type="GO" id="GO:0032259">
    <property type="term" value="P:methylation"/>
    <property type="evidence" value="ECO:0007669"/>
    <property type="project" value="UniProtKB-KW"/>
</dbReference>
<dbReference type="AlphaFoldDB" id="A0A5L4IRH3"/>
<dbReference type="GO" id="GO:0008757">
    <property type="term" value="F:S-adenosylmethionine-dependent methyltransferase activity"/>
    <property type="evidence" value="ECO:0007669"/>
    <property type="project" value="InterPro"/>
</dbReference>
<comment type="similarity">
    <text evidence="1">Belongs to the methyltransferase superfamily.</text>
</comment>
<accession>A0A5L4IRH3</accession>
<keyword evidence="3 5" id="KW-0808">Transferase</keyword>
<dbReference type="EMBL" id="AACCXK010000015">
    <property type="protein sequence ID" value="EAK0453550.1"/>
    <property type="molecule type" value="Genomic_DNA"/>
</dbReference>
<proteinExistence type="inferred from homology"/>
<name>A0A5L4IRH3_CAMFE</name>
<dbReference type="InterPro" id="IPR051052">
    <property type="entry name" value="Diverse_substrate_MTase"/>
</dbReference>
<dbReference type="RefSeq" id="WP_065844823.1">
    <property type="nucleotide sequence ID" value="NZ_CBCURR010000030.1"/>
</dbReference>
<organism evidence="5">
    <name type="scientific">Campylobacter fetus</name>
    <dbReference type="NCBI Taxonomy" id="196"/>
    <lineage>
        <taxon>Bacteria</taxon>
        <taxon>Pseudomonadati</taxon>
        <taxon>Campylobacterota</taxon>
        <taxon>Epsilonproteobacteria</taxon>
        <taxon>Campylobacterales</taxon>
        <taxon>Campylobacteraceae</taxon>
        <taxon>Campylobacter</taxon>
    </lineage>
</organism>
<dbReference type="PANTHER" id="PTHR44942">
    <property type="entry name" value="METHYLTRANSF_11 DOMAIN-CONTAINING PROTEIN"/>
    <property type="match status" value="1"/>
</dbReference>
<dbReference type="Gene3D" id="3.40.50.150">
    <property type="entry name" value="Vaccinia Virus protein VP39"/>
    <property type="match status" value="1"/>
</dbReference>
<evidence type="ECO:0000256" key="3">
    <source>
        <dbReference type="ARBA" id="ARBA00022679"/>
    </source>
</evidence>
<reference evidence="5" key="1">
    <citation type="submission" date="2018-05" db="EMBL/GenBank/DDBJ databases">
        <authorList>
            <consortium name="PulseNet: The National Subtyping Network for Foodborne Disease Surveillance"/>
            <person name="Tarr C.L."/>
            <person name="Trees E."/>
            <person name="Katz L.S."/>
            <person name="Carleton-Romer H.A."/>
            <person name="Stroika S."/>
            <person name="Kucerova Z."/>
            <person name="Roache K.F."/>
            <person name="Sabol A.L."/>
            <person name="Besser J."/>
            <person name="Gerner-Smidt P."/>
        </authorList>
    </citation>
    <scope>NUCLEOTIDE SEQUENCE</scope>
    <source>
        <strain evidence="5">2014D-0197</strain>
    </source>
</reference>
<dbReference type="InterPro" id="IPR029063">
    <property type="entry name" value="SAM-dependent_MTases_sf"/>
</dbReference>
<evidence type="ECO:0000256" key="2">
    <source>
        <dbReference type="ARBA" id="ARBA00022603"/>
    </source>
</evidence>
<evidence type="ECO:0000313" key="5">
    <source>
        <dbReference type="EMBL" id="EAK0453550.1"/>
    </source>
</evidence>
<dbReference type="Pfam" id="PF08241">
    <property type="entry name" value="Methyltransf_11"/>
    <property type="match status" value="1"/>
</dbReference>
<dbReference type="InterPro" id="IPR013216">
    <property type="entry name" value="Methyltransf_11"/>
</dbReference>
<evidence type="ECO:0000256" key="1">
    <source>
        <dbReference type="ARBA" id="ARBA00008361"/>
    </source>
</evidence>
<dbReference type="SUPFAM" id="SSF53335">
    <property type="entry name" value="S-adenosyl-L-methionine-dependent methyltransferases"/>
    <property type="match status" value="1"/>
</dbReference>
<dbReference type="CDD" id="cd02440">
    <property type="entry name" value="AdoMet_MTases"/>
    <property type="match status" value="1"/>
</dbReference>
<dbReference type="PANTHER" id="PTHR44942:SF4">
    <property type="entry name" value="METHYLTRANSFERASE TYPE 11 DOMAIN-CONTAINING PROTEIN"/>
    <property type="match status" value="1"/>
</dbReference>
<gene>
    <name evidence="5" type="ORF">AAH17_07800</name>
</gene>
<evidence type="ECO:0000259" key="4">
    <source>
        <dbReference type="Pfam" id="PF08241"/>
    </source>
</evidence>
<protein>
    <submittedName>
        <fullName evidence="5">Class I SAM-dependent methyltransferase</fullName>
    </submittedName>
</protein>
<keyword evidence="2 5" id="KW-0489">Methyltransferase</keyword>